<feature type="compositionally biased region" description="Basic and acidic residues" evidence="1">
    <location>
        <begin position="398"/>
        <end position="407"/>
    </location>
</feature>
<dbReference type="AlphaFoldDB" id="A0AA88M6E7"/>
<feature type="compositionally biased region" description="Polar residues" evidence="1">
    <location>
        <begin position="281"/>
        <end position="290"/>
    </location>
</feature>
<feature type="compositionally biased region" description="Polar residues" evidence="1">
    <location>
        <begin position="48"/>
        <end position="66"/>
    </location>
</feature>
<evidence type="ECO:0000256" key="1">
    <source>
        <dbReference type="SAM" id="MobiDB-lite"/>
    </source>
</evidence>
<feature type="compositionally biased region" description="Low complexity" evidence="1">
    <location>
        <begin position="206"/>
        <end position="218"/>
    </location>
</feature>
<organism evidence="3 4">
    <name type="scientific">Channa striata</name>
    <name type="common">Snakehead murrel</name>
    <name type="synonym">Ophicephalus striatus</name>
    <dbReference type="NCBI Taxonomy" id="64152"/>
    <lineage>
        <taxon>Eukaryota</taxon>
        <taxon>Metazoa</taxon>
        <taxon>Chordata</taxon>
        <taxon>Craniata</taxon>
        <taxon>Vertebrata</taxon>
        <taxon>Euteleostomi</taxon>
        <taxon>Actinopterygii</taxon>
        <taxon>Neopterygii</taxon>
        <taxon>Teleostei</taxon>
        <taxon>Neoteleostei</taxon>
        <taxon>Acanthomorphata</taxon>
        <taxon>Anabantaria</taxon>
        <taxon>Anabantiformes</taxon>
        <taxon>Channoidei</taxon>
        <taxon>Channidae</taxon>
        <taxon>Channa</taxon>
    </lineage>
</organism>
<feature type="compositionally biased region" description="Pro residues" evidence="1">
    <location>
        <begin position="413"/>
        <end position="424"/>
    </location>
</feature>
<proteinExistence type="predicted"/>
<feature type="compositionally biased region" description="Polar residues" evidence="1">
    <location>
        <begin position="164"/>
        <end position="187"/>
    </location>
</feature>
<comment type="caution">
    <text evidence="3">The sequence shown here is derived from an EMBL/GenBank/DDBJ whole genome shotgun (WGS) entry which is preliminary data.</text>
</comment>
<evidence type="ECO:0000256" key="2">
    <source>
        <dbReference type="SAM" id="SignalP"/>
    </source>
</evidence>
<feature type="compositionally biased region" description="Basic residues" evidence="1">
    <location>
        <begin position="427"/>
        <end position="439"/>
    </location>
</feature>
<name>A0AA88M6E7_CHASR</name>
<protein>
    <submittedName>
        <fullName evidence="3">Uncharacterized protein</fullName>
    </submittedName>
</protein>
<accession>A0AA88M6E7</accession>
<feature type="signal peptide" evidence="2">
    <location>
        <begin position="1"/>
        <end position="17"/>
    </location>
</feature>
<feature type="compositionally biased region" description="Polar residues" evidence="1">
    <location>
        <begin position="77"/>
        <end position="91"/>
    </location>
</feature>
<feature type="region of interest" description="Disordered" evidence="1">
    <location>
        <begin position="33"/>
        <end position="125"/>
    </location>
</feature>
<gene>
    <name evidence="3" type="ORF">Q5P01_017998</name>
</gene>
<feature type="chain" id="PRO_5041714406" evidence="2">
    <location>
        <begin position="18"/>
        <end position="450"/>
    </location>
</feature>
<sequence length="450" mass="49049">MACGVHLGILLVCLVQAEHVRCSWASRAQSDTYVGSSQRDSGLKRLGGSSSQNQFRQASVSKGSAQRSDRETAVLRSPSQRFTSGGLSKTILQPAYKGHASPESVESKMESNPAKQKTNWPRVPSEKGFEKLSFDIYNPIASGSSISKYNKNQNSQTNERKLTWSTSNSASGLSPLSESPSFTSQSAGRRPWSAANKRPADYGQRGSSSSLFSAGAASRQQNSTWLQTSACGLGRRVSSLRHSGASEPSHVLLPQSERTRNNPSQAKAGKPYHNYQLPENRGSSSPTFNMASKHVGYSQDLPLSSHKQNALAGRDPFSLHTLKSLGRGSSTCPSAPQAPSSVSFSQASHNNRNPTQGAQNLPVIRSSREGSSAHRFAPSRAYSVPRSFGGSAIRRLKKPADHKEKHQLYPLQTDPPSPQQPLPYKPQFHRRPQRSKWFRIKPGSLTQQVQ</sequence>
<feature type="region of interest" description="Disordered" evidence="1">
    <location>
        <begin position="239"/>
        <end position="291"/>
    </location>
</feature>
<feature type="compositionally biased region" description="Polar residues" evidence="1">
    <location>
        <begin position="327"/>
        <end position="359"/>
    </location>
</feature>
<feature type="region of interest" description="Disordered" evidence="1">
    <location>
        <begin position="322"/>
        <end position="450"/>
    </location>
</feature>
<keyword evidence="2" id="KW-0732">Signal</keyword>
<dbReference type="Proteomes" id="UP001187415">
    <property type="component" value="Unassembled WGS sequence"/>
</dbReference>
<evidence type="ECO:0000313" key="3">
    <source>
        <dbReference type="EMBL" id="KAK2830067.1"/>
    </source>
</evidence>
<reference evidence="3" key="1">
    <citation type="submission" date="2023-07" db="EMBL/GenBank/DDBJ databases">
        <title>Chromosome-level Genome Assembly of Striped Snakehead (Channa striata).</title>
        <authorList>
            <person name="Liu H."/>
        </authorList>
    </citation>
    <scope>NUCLEOTIDE SEQUENCE</scope>
    <source>
        <strain evidence="3">Gz</strain>
        <tissue evidence="3">Muscle</tissue>
    </source>
</reference>
<feature type="region of interest" description="Disordered" evidence="1">
    <location>
        <begin position="164"/>
        <end position="219"/>
    </location>
</feature>
<evidence type="ECO:0000313" key="4">
    <source>
        <dbReference type="Proteomes" id="UP001187415"/>
    </source>
</evidence>
<dbReference type="EMBL" id="JAUPFM010000014">
    <property type="protein sequence ID" value="KAK2830067.1"/>
    <property type="molecule type" value="Genomic_DNA"/>
</dbReference>
<keyword evidence="4" id="KW-1185">Reference proteome</keyword>